<sequence length="39" mass="4486">MQHTRSKMGNQKLGLLLMIFIMYFQIFAASSPIEKDLPS</sequence>
<reference evidence="1 2" key="1">
    <citation type="submission" date="2014-04" db="EMBL/GenBank/DDBJ databases">
        <authorList>
            <consortium name="International Citrus Genome Consortium"/>
            <person name="Gmitter F."/>
            <person name="Chen C."/>
            <person name="Farmerie W."/>
            <person name="Harkins T."/>
            <person name="Desany B."/>
            <person name="Mohiuddin M."/>
            <person name="Kodira C."/>
            <person name="Borodovsky M."/>
            <person name="Lomsadze A."/>
            <person name="Burns P."/>
            <person name="Jenkins J."/>
            <person name="Prochnik S."/>
            <person name="Shu S."/>
            <person name="Chapman J."/>
            <person name="Pitluck S."/>
            <person name="Schmutz J."/>
            <person name="Rokhsar D."/>
        </authorList>
    </citation>
    <scope>NUCLEOTIDE SEQUENCE</scope>
</reference>
<evidence type="ECO:0000313" key="2">
    <source>
        <dbReference type="Proteomes" id="UP000027120"/>
    </source>
</evidence>
<dbReference type="AlphaFoldDB" id="A0A067E0K0"/>
<name>A0A067E0K0_CITSI</name>
<organism evidence="1 2">
    <name type="scientific">Citrus sinensis</name>
    <name type="common">Sweet orange</name>
    <name type="synonym">Citrus aurantium var. sinensis</name>
    <dbReference type="NCBI Taxonomy" id="2711"/>
    <lineage>
        <taxon>Eukaryota</taxon>
        <taxon>Viridiplantae</taxon>
        <taxon>Streptophyta</taxon>
        <taxon>Embryophyta</taxon>
        <taxon>Tracheophyta</taxon>
        <taxon>Spermatophyta</taxon>
        <taxon>Magnoliopsida</taxon>
        <taxon>eudicotyledons</taxon>
        <taxon>Gunneridae</taxon>
        <taxon>Pentapetalae</taxon>
        <taxon>rosids</taxon>
        <taxon>malvids</taxon>
        <taxon>Sapindales</taxon>
        <taxon>Rutaceae</taxon>
        <taxon>Aurantioideae</taxon>
        <taxon>Citrus</taxon>
    </lineage>
</organism>
<accession>A0A067E0K0</accession>
<proteinExistence type="predicted"/>
<protein>
    <submittedName>
        <fullName evidence="1">Uncharacterized protein</fullName>
    </submittedName>
</protein>
<keyword evidence="2" id="KW-1185">Reference proteome</keyword>
<gene>
    <name evidence="1" type="ORF">CISIN_1g0322402mg</name>
</gene>
<feature type="non-terminal residue" evidence="1">
    <location>
        <position position="39"/>
    </location>
</feature>
<dbReference type="Proteomes" id="UP000027120">
    <property type="component" value="Unassembled WGS sequence"/>
</dbReference>
<evidence type="ECO:0000313" key="1">
    <source>
        <dbReference type="EMBL" id="KDO44411.1"/>
    </source>
</evidence>
<dbReference type="EMBL" id="KK785305">
    <property type="protein sequence ID" value="KDO44411.1"/>
    <property type="molecule type" value="Genomic_DNA"/>
</dbReference>